<dbReference type="SUPFAM" id="SSF56436">
    <property type="entry name" value="C-type lectin-like"/>
    <property type="match status" value="1"/>
</dbReference>
<comment type="caution">
    <text evidence="4">The sequence shown here is derived from an EMBL/GenBank/DDBJ whole genome shotgun (WGS) entry which is preliminary data.</text>
</comment>
<dbReference type="CDD" id="cd00057">
    <property type="entry name" value="FA58C"/>
    <property type="match status" value="1"/>
</dbReference>
<name>A0A9X0CWZ8_9CNID</name>
<dbReference type="CDD" id="cd00063">
    <property type="entry name" value="FN3"/>
    <property type="match status" value="1"/>
</dbReference>
<evidence type="ECO:0000259" key="1">
    <source>
        <dbReference type="PROSITE" id="PS50022"/>
    </source>
</evidence>
<dbReference type="InterPro" id="IPR000421">
    <property type="entry name" value="FA58C"/>
</dbReference>
<dbReference type="PROSITE" id="PS50041">
    <property type="entry name" value="C_TYPE_LECTIN_2"/>
    <property type="match status" value="1"/>
</dbReference>
<dbReference type="Pfam" id="PF00059">
    <property type="entry name" value="Lectin_C"/>
    <property type="match status" value="1"/>
</dbReference>
<dbReference type="PROSITE" id="PS01285">
    <property type="entry name" value="FA58C_1"/>
    <property type="match status" value="1"/>
</dbReference>
<dbReference type="InterPro" id="IPR008979">
    <property type="entry name" value="Galactose-bd-like_sf"/>
</dbReference>
<dbReference type="Pfam" id="PF00754">
    <property type="entry name" value="F5_F8_type_C"/>
    <property type="match status" value="1"/>
</dbReference>
<dbReference type="CDD" id="cd00037">
    <property type="entry name" value="CLECT"/>
    <property type="match status" value="1"/>
</dbReference>
<dbReference type="PANTHER" id="PTHR24543">
    <property type="entry name" value="MULTICOPPER OXIDASE-RELATED"/>
    <property type="match status" value="1"/>
</dbReference>
<evidence type="ECO:0000313" key="4">
    <source>
        <dbReference type="EMBL" id="KAJ7378615.1"/>
    </source>
</evidence>
<dbReference type="PROSITE" id="PS50022">
    <property type="entry name" value="FA58C_3"/>
    <property type="match status" value="1"/>
</dbReference>
<gene>
    <name evidence="4" type="primary">NRP2_1</name>
    <name evidence="4" type="ORF">OS493_021915</name>
</gene>
<feature type="domain" description="F5/8 type C" evidence="1">
    <location>
        <begin position="55"/>
        <end position="199"/>
    </location>
</feature>
<dbReference type="PROSITE" id="PS50853">
    <property type="entry name" value="FN3"/>
    <property type="match status" value="1"/>
</dbReference>
<accession>A0A9X0CWZ8</accession>
<dbReference type="Gene3D" id="2.60.120.260">
    <property type="entry name" value="Galactose-binding domain-like"/>
    <property type="match status" value="2"/>
</dbReference>
<organism evidence="4 5">
    <name type="scientific">Desmophyllum pertusum</name>
    <dbReference type="NCBI Taxonomy" id="174260"/>
    <lineage>
        <taxon>Eukaryota</taxon>
        <taxon>Metazoa</taxon>
        <taxon>Cnidaria</taxon>
        <taxon>Anthozoa</taxon>
        <taxon>Hexacorallia</taxon>
        <taxon>Scleractinia</taxon>
        <taxon>Caryophylliina</taxon>
        <taxon>Caryophylliidae</taxon>
        <taxon>Desmophyllum</taxon>
    </lineage>
</organism>
<feature type="domain" description="Fibronectin type-III" evidence="3">
    <location>
        <begin position="211"/>
        <end position="307"/>
    </location>
</feature>
<dbReference type="SMART" id="SM00034">
    <property type="entry name" value="CLECT"/>
    <property type="match status" value="1"/>
</dbReference>
<dbReference type="Proteomes" id="UP001163046">
    <property type="component" value="Unassembled WGS sequence"/>
</dbReference>
<dbReference type="InterPro" id="IPR013783">
    <property type="entry name" value="Ig-like_fold"/>
</dbReference>
<dbReference type="InterPro" id="IPR016187">
    <property type="entry name" value="CTDL_fold"/>
</dbReference>
<dbReference type="Gene3D" id="2.60.40.10">
    <property type="entry name" value="Immunoglobulins"/>
    <property type="match status" value="1"/>
</dbReference>
<dbReference type="OrthoDB" id="2142683at2759"/>
<dbReference type="InterPro" id="IPR003961">
    <property type="entry name" value="FN3_dom"/>
</dbReference>
<sequence>MDSSLCVGICGNVSIAQSIDQSCDSVGEWQQDQCVHLKPFVCEREVAHDAENETCYNMAVGFEYGIMYDSSLAASSSLHNNAPWFARLAGEKAWCPQTNSSDEYLEVTLTSLHSICALATQGLHEIGAYTKTYRLQLSIDGLKWEWYTHVSGEIIQGNNNSYDVVKQEFTPYTPTALHVRIWPVSFCVHPCLRIELYGEPSKTQEGPPTAPPSNLTLMMASMHLIVGNWNRMPGYLIGGGEIRGYKISYYIIGKPIQDAKIRKSSPEPSRNFKIVELNNTFCFSILALNEIGDGPWSDCVMFSTPSVCLPGWTSHGGHCYRAFKPKKSWADADIHCHNLNSDLMSIHSEDEHQLGKSLFTMDADYIWIGLRFLEKDVQMDKNQWSDGSSIMIGHIKTAQMLLLEWKTKPYQTQPYNLEADTLPLTLHRLMRAWDPQGGWCGILNAEVYLKVDLRFPHVICAIGTQGHSNGNEEYVETFKIELALKDFKWEYYKENGAIRAFEANCNSFFCEEEHARIWSGGGTYAALAYVMVRTHPWRLKMSTFSFTAVGMHVTWVPVPVYYHGGYLSGYKIEARKANGTLIWCMETTC</sequence>
<keyword evidence="5" id="KW-1185">Reference proteome</keyword>
<evidence type="ECO:0000259" key="3">
    <source>
        <dbReference type="PROSITE" id="PS50853"/>
    </source>
</evidence>
<dbReference type="SMART" id="SM00231">
    <property type="entry name" value="FA58C"/>
    <property type="match status" value="1"/>
</dbReference>
<dbReference type="InterPro" id="IPR016186">
    <property type="entry name" value="C-type_lectin-like/link_sf"/>
</dbReference>
<dbReference type="Gene3D" id="3.10.100.10">
    <property type="entry name" value="Mannose-Binding Protein A, subunit A"/>
    <property type="match status" value="1"/>
</dbReference>
<reference evidence="4" key="1">
    <citation type="submission" date="2023-01" db="EMBL/GenBank/DDBJ databases">
        <title>Genome assembly of the deep-sea coral Lophelia pertusa.</title>
        <authorList>
            <person name="Herrera S."/>
            <person name="Cordes E."/>
        </authorList>
    </citation>
    <scope>NUCLEOTIDE SEQUENCE</scope>
    <source>
        <strain evidence="4">USNM1676648</strain>
        <tissue evidence="4">Polyp</tissue>
    </source>
</reference>
<dbReference type="InterPro" id="IPR036116">
    <property type="entry name" value="FN3_sf"/>
</dbReference>
<evidence type="ECO:0000313" key="5">
    <source>
        <dbReference type="Proteomes" id="UP001163046"/>
    </source>
</evidence>
<protein>
    <submittedName>
        <fullName evidence="4">NAP1- protein 2</fullName>
    </submittedName>
</protein>
<dbReference type="AlphaFoldDB" id="A0A9X0CWZ8"/>
<evidence type="ECO:0000259" key="2">
    <source>
        <dbReference type="PROSITE" id="PS50041"/>
    </source>
</evidence>
<feature type="domain" description="C-type lectin" evidence="2">
    <location>
        <begin position="315"/>
        <end position="434"/>
    </location>
</feature>
<dbReference type="SUPFAM" id="SSF49265">
    <property type="entry name" value="Fibronectin type III"/>
    <property type="match status" value="1"/>
</dbReference>
<dbReference type="InterPro" id="IPR001304">
    <property type="entry name" value="C-type_lectin-like"/>
</dbReference>
<dbReference type="SUPFAM" id="SSF49785">
    <property type="entry name" value="Galactose-binding domain-like"/>
    <property type="match status" value="2"/>
</dbReference>
<dbReference type="EMBL" id="MU826364">
    <property type="protein sequence ID" value="KAJ7378615.1"/>
    <property type="molecule type" value="Genomic_DNA"/>
</dbReference>
<proteinExistence type="predicted"/>